<dbReference type="SUPFAM" id="SSF52540">
    <property type="entry name" value="P-loop containing nucleoside triphosphate hydrolases"/>
    <property type="match status" value="1"/>
</dbReference>
<dbReference type="Gene3D" id="3.40.50.300">
    <property type="entry name" value="P-loop containing nucleotide triphosphate hydrolases"/>
    <property type="match status" value="1"/>
</dbReference>
<evidence type="ECO:0000259" key="1">
    <source>
        <dbReference type="Pfam" id="PF07726"/>
    </source>
</evidence>
<comment type="caution">
    <text evidence="3">The sequence shown here is derived from an EMBL/GenBank/DDBJ whole genome shotgun (WGS) entry which is preliminary data.</text>
</comment>
<evidence type="ECO:0000259" key="2">
    <source>
        <dbReference type="Pfam" id="PF17863"/>
    </source>
</evidence>
<dbReference type="GO" id="GO:0005524">
    <property type="term" value="F:ATP binding"/>
    <property type="evidence" value="ECO:0007669"/>
    <property type="project" value="InterPro"/>
</dbReference>
<dbReference type="PRINTS" id="PR00300">
    <property type="entry name" value="CLPPROTEASEA"/>
</dbReference>
<dbReference type="InterPro" id="IPR001270">
    <property type="entry name" value="ClpA/B"/>
</dbReference>
<evidence type="ECO:0000313" key="3">
    <source>
        <dbReference type="EMBL" id="OIR12408.1"/>
    </source>
</evidence>
<reference evidence="3" key="1">
    <citation type="submission" date="2016-10" db="EMBL/GenBank/DDBJ databases">
        <title>Sequence of Gallionella enrichment culture.</title>
        <authorList>
            <person name="Poehlein A."/>
            <person name="Muehling M."/>
            <person name="Daniel R."/>
        </authorList>
    </citation>
    <scope>NUCLEOTIDE SEQUENCE</scope>
</reference>
<accession>A0A1J5T852</accession>
<dbReference type="Gene3D" id="1.10.8.80">
    <property type="entry name" value="Magnesium chelatase subunit I, C-Terminal domain"/>
    <property type="match status" value="1"/>
</dbReference>
<dbReference type="AlphaFoldDB" id="A0A1J5T852"/>
<feature type="domain" description="ChlI/MoxR AAA lid" evidence="2">
    <location>
        <begin position="267"/>
        <end position="318"/>
    </location>
</feature>
<dbReference type="InterPro" id="IPR027417">
    <property type="entry name" value="P-loop_NTPase"/>
</dbReference>
<dbReference type="InterPro" id="IPR050764">
    <property type="entry name" value="CbbQ/NirQ/NorQ/GpvN"/>
</dbReference>
<sequence length="338" mass="37803">MSDRQLADWRNHALALESEVNKVVVGQQTPVRLITTSIFARGHVLLEGDVGVGKTTLLRAFTRGIGGGYQRIEGTIDLMPNDLVYHTYLGEDGKPHVSPGPLLMSGENLSVFFFNEINRARPQVHSLLLRVMAERSLSAFNSEHYFPHMIVFADRNQVEKEETFEIPSAARDRFMMEIPIVVPNEDTIMESLVFDTRFHNVDALVDTVKAEVLQFDELNAFSSVIQNNITTSDTLKKYALNLWKATKAPLDFGIKVSGVDMNRLVLAGASPRGMSMMLRAARVNAWLNNRTAVLPEDIHAVFHSTVAHRLVFSPVYEMRRTEIAREMLSGIVNAVAAP</sequence>
<protein>
    <submittedName>
        <fullName evidence="3">ATPase family</fullName>
    </submittedName>
</protein>
<gene>
    <name evidence="3" type="ORF">GALL_61070</name>
</gene>
<dbReference type="InterPro" id="IPR041628">
    <property type="entry name" value="ChlI/MoxR_AAA_lid"/>
</dbReference>
<name>A0A1J5T852_9ZZZZ</name>
<dbReference type="Pfam" id="PF17863">
    <property type="entry name" value="AAA_lid_2"/>
    <property type="match status" value="1"/>
</dbReference>
<dbReference type="InterPro" id="IPR011703">
    <property type="entry name" value="ATPase_AAA-3"/>
</dbReference>
<dbReference type="Pfam" id="PF07726">
    <property type="entry name" value="AAA_3"/>
    <property type="match status" value="1"/>
</dbReference>
<dbReference type="CDD" id="cd00009">
    <property type="entry name" value="AAA"/>
    <property type="match status" value="1"/>
</dbReference>
<proteinExistence type="predicted"/>
<dbReference type="GO" id="GO:0016887">
    <property type="term" value="F:ATP hydrolysis activity"/>
    <property type="evidence" value="ECO:0007669"/>
    <property type="project" value="InterPro"/>
</dbReference>
<organism evidence="3">
    <name type="scientific">mine drainage metagenome</name>
    <dbReference type="NCBI Taxonomy" id="410659"/>
    <lineage>
        <taxon>unclassified sequences</taxon>
        <taxon>metagenomes</taxon>
        <taxon>ecological metagenomes</taxon>
    </lineage>
</organism>
<feature type="domain" description="ATPase AAA-3" evidence="1">
    <location>
        <begin position="43"/>
        <end position="176"/>
    </location>
</feature>
<dbReference type="EMBL" id="MLJW01000017">
    <property type="protein sequence ID" value="OIR12408.1"/>
    <property type="molecule type" value="Genomic_DNA"/>
</dbReference>
<dbReference type="PANTHER" id="PTHR42759:SF6">
    <property type="entry name" value="REGULATORY PROTEIN-RELATED"/>
    <property type="match status" value="1"/>
</dbReference>
<dbReference type="PANTHER" id="PTHR42759">
    <property type="entry name" value="MOXR FAMILY PROTEIN"/>
    <property type="match status" value="1"/>
</dbReference>
<dbReference type="PIRSF" id="PIRSF002849">
    <property type="entry name" value="AAA_ATPase_chaperone_MoxR_prd"/>
    <property type="match status" value="1"/>
</dbReference>